<dbReference type="InterPro" id="IPR004087">
    <property type="entry name" value="KH_dom"/>
</dbReference>
<accession>A0A5K3F0G6</accession>
<dbReference type="GO" id="GO:0045182">
    <property type="term" value="F:translation regulator activity"/>
    <property type="evidence" value="ECO:0007669"/>
    <property type="project" value="TreeGrafter"/>
</dbReference>
<feature type="domain" description="K Homology" evidence="3">
    <location>
        <begin position="386"/>
        <end position="491"/>
    </location>
</feature>
<dbReference type="PANTHER" id="PTHR10603">
    <property type="entry name" value="FRAGILE X MENTAL RETARDATION SYNDROME-RELATED PROTEIN"/>
    <property type="match status" value="1"/>
</dbReference>
<dbReference type="GO" id="GO:0048513">
    <property type="term" value="P:animal organ development"/>
    <property type="evidence" value="ECO:0007669"/>
    <property type="project" value="TreeGrafter"/>
</dbReference>
<feature type="region of interest" description="Disordered" evidence="2">
    <location>
        <begin position="512"/>
        <end position="695"/>
    </location>
</feature>
<feature type="compositionally biased region" description="Basic residues" evidence="2">
    <location>
        <begin position="615"/>
        <end position="625"/>
    </location>
</feature>
<feature type="compositionally biased region" description="Gly residues" evidence="2">
    <location>
        <begin position="535"/>
        <end position="545"/>
    </location>
</feature>
<name>A0A5K3F0G6_MESCO</name>
<evidence type="ECO:0000259" key="3">
    <source>
        <dbReference type="SMART" id="SM00322"/>
    </source>
</evidence>
<dbReference type="GO" id="GO:0003730">
    <property type="term" value="F:mRNA 3'-UTR binding"/>
    <property type="evidence" value="ECO:0007669"/>
    <property type="project" value="TreeGrafter"/>
</dbReference>
<dbReference type="Gene3D" id="3.30.1370.10">
    <property type="entry name" value="K Homology domain, type 1"/>
    <property type="match status" value="2"/>
</dbReference>
<dbReference type="PANTHER" id="PTHR10603:SF7">
    <property type="entry name" value="FRAGILE X MESSENGER RIBONUCLEOPROTEIN 1 HOMOLOG"/>
    <property type="match status" value="1"/>
</dbReference>
<dbReference type="Pfam" id="PF18336">
    <property type="entry name" value="Tudor_FRX1"/>
    <property type="match status" value="1"/>
</dbReference>
<proteinExistence type="predicted"/>
<dbReference type="SMART" id="SM00322">
    <property type="entry name" value="KH"/>
    <property type="match status" value="2"/>
</dbReference>
<reference evidence="4" key="1">
    <citation type="submission" date="2019-11" db="UniProtKB">
        <authorList>
            <consortium name="WormBaseParasite"/>
        </authorList>
    </citation>
    <scope>IDENTIFICATION</scope>
</reference>
<dbReference type="Gene3D" id="2.30.30.140">
    <property type="match status" value="1"/>
</dbReference>
<dbReference type="GO" id="GO:0045727">
    <property type="term" value="P:positive regulation of translation"/>
    <property type="evidence" value="ECO:0007669"/>
    <property type="project" value="TreeGrafter"/>
</dbReference>
<feature type="compositionally biased region" description="Gly residues" evidence="2">
    <location>
        <begin position="564"/>
        <end position="573"/>
    </location>
</feature>
<sequence length="695" mass="74834">MIEVEIKGHYGQLIKGYLRRIIEDKGVIVYADDPASEETIPLSELRLPPTYASESMTLAPQLRVEALLPVAVKENSPDNSFTEALANLKISQSVPQTASASRLANPFSCLTCPSWWPCVVTKVRGAHVVVQLRPVLPATDESAPPPPKEYTELAATLAAMTEICERQMLRPASAPDAPSLNSDSLFTHIINIPPEILPYASDTAVHECMLRHCGGPASITFEKDHLVILSPSQEVIRVAGLLEEIHIRMLRQKWGILRYINQTKKFHDTSAKDGSSAGSGKDGLGGKPWSSVPDNYFVEVFDVPSSLMGLAIGPRGANINAARAIPGVVRIDVDEAPQLRNGTTAENEEQTGSRSASLVHNEQHVAHFTVVAETDEAAKSARSALEFCRLCILVPKRLIGRIVGNRTANILSINEKSGVKRINLETNTEFLPKHVDSETTEDGRPPTCIRVEDIHPDLASPSEKDVESGFFLVGSRESVDTARLLITFQINCIFDLERLECEKYDLLREFPPQRGGPFPGPQHDSHHQHLENGGPSRGGARGGGNSYPPRGVAAGDPHDDAPRGSGGGYPGRGAGRRGGRPPPRSSGDMSDGHQGGSPREGSMEPVEKVEDAGRRRNGRGNRQRGRGGAVRGRIGTGVDASATVVDECNGGDSSSNAPDYTDSKKEAQNESSGPAHQNGKRHPVNAGPASKSQKQ</sequence>
<dbReference type="GO" id="GO:0043488">
    <property type="term" value="P:regulation of mRNA stability"/>
    <property type="evidence" value="ECO:0007669"/>
    <property type="project" value="TreeGrafter"/>
</dbReference>
<dbReference type="InterPro" id="IPR036612">
    <property type="entry name" value="KH_dom_type_1_sf"/>
</dbReference>
<feature type="compositionally biased region" description="Basic and acidic residues" evidence="2">
    <location>
        <begin position="601"/>
        <end position="614"/>
    </location>
</feature>
<dbReference type="GO" id="GO:0051028">
    <property type="term" value="P:mRNA transport"/>
    <property type="evidence" value="ECO:0007669"/>
    <property type="project" value="TreeGrafter"/>
</dbReference>
<dbReference type="WBParaSite" id="MCU_004550-RA">
    <property type="protein sequence ID" value="MCU_004550-RA"/>
    <property type="gene ID" value="MCU_004550"/>
</dbReference>
<dbReference type="SUPFAM" id="SSF54791">
    <property type="entry name" value="Eukaryotic type KH-domain (KH-domain type I)"/>
    <property type="match status" value="1"/>
</dbReference>
<protein>
    <submittedName>
        <fullName evidence="4">KH domain-containing protein</fullName>
    </submittedName>
</protein>
<dbReference type="PROSITE" id="PS50084">
    <property type="entry name" value="KH_TYPE_1"/>
    <property type="match status" value="2"/>
</dbReference>
<dbReference type="GO" id="GO:0010494">
    <property type="term" value="C:cytoplasmic stress granule"/>
    <property type="evidence" value="ECO:0007669"/>
    <property type="project" value="TreeGrafter"/>
</dbReference>
<feature type="domain" description="K Homology" evidence="3">
    <location>
        <begin position="295"/>
        <end position="370"/>
    </location>
</feature>
<dbReference type="AlphaFoldDB" id="A0A5K3F0G6"/>
<dbReference type="InterPro" id="IPR040148">
    <property type="entry name" value="FMR1"/>
</dbReference>
<evidence type="ECO:0000256" key="2">
    <source>
        <dbReference type="SAM" id="MobiDB-lite"/>
    </source>
</evidence>
<dbReference type="GO" id="GO:0005634">
    <property type="term" value="C:nucleus"/>
    <property type="evidence" value="ECO:0007669"/>
    <property type="project" value="TreeGrafter"/>
</dbReference>
<organism evidence="4">
    <name type="scientific">Mesocestoides corti</name>
    <name type="common">Flatworm</name>
    <dbReference type="NCBI Taxonomy" id="53468"/>
    <lineage>
        <taxon>Eukaryota</taxon>
        <taxon>Metazoa</taxon>
        <taxon>Spiralia</taxon>
        <taxon>Lophotrochozoa</taxon>
        <taxon>Platyhelminthes</taxon>
        <taxon>Cestoda</taxon>
        <taxon>Eucestoda</taxon>
        <taxon>Cyclophyllidea</taxon>
        <taxon>Mesocestoididae</taxon>
        <taxon>Mesocestoides</taxon>
    </lineage>
</organism>
<dbReference type="InterPro" id="IPR041560">
    <property type="entry name" value="Tudor_FRM1"/>
</dbReference>
<keyword evidence="1" id="KW-0694">RNA-binding</keyword>
<evidence type="ECO:0000256" key="1">
    <source>
        <dbReference type="PROSITE-ProRule" id="PRU00117"/>
    </source>
</evidence>
<dbReference type="CDD" id="cd22426">
    <property type="entry name" value="KH_I_FMR1_FXR_rpt2"/>
    <property type="match status" value="1"/>
</dbReference>
<evidence type="ECO:0000313" key="4">
    <source>
        <dbReference type="WBParaSite" id="MCU_004550-RA"/>
    </source>
</evidence>